<dbReference type="InterPro" id="IPR050346">
    <property type="entry name" value="FMO-like"/>
</dbReference>
<reference evidence="7" key="1">
    <citation type="journal article" date="2019" name="Int. J. Syst. Evol. Microbiol.">
        <title>The Global Catalogue of Microorganisms (GCM) 10K type strain sequencing project: providing services to taxonomists for standard genome sequencing and annotation.</title>
        <authorList>
            <consortium name="The Broad Institute Genomics Platform"/>
            <consortium name="The Broad Institute Genome Sequencing Center for Infectious Disease"/>
            <person name="Wu L."/>
            <person name="Ma J."/>
        </authorList>
    </citation>
    <scope>NUCLEOTIDE SEQUENCE [LARGE SCALE GENOMIC DNA]</scope>
    <source>
        <strain evidence="7">JCM 17555</strain>
    </source>
</reference>
<keyword evidence="4" id="KW-0521">NADP</keyword>
<evidence type="ECO:0000256" key="4">
    <source>
        <dbReference type="ARBA" id="ARBA00022857"/>
    </source>
</evidence>
<proteinExistence type="inferred from homology"/>
<accession>A0ABP7NL66</accession>
<dbReference type="PANTHER" id="PTHR23023">
    <property type="entry name" value="DIMETHYLANILINE MONOOXYGENASE"/>
    <property type="match status" value="1"/>
</dbReference>
<comment type="caution">
    <text evidence="6">The sequence shown here is derived from an EMBL/GenBank/DDBJ whole genome shotgun (WGS) entry which is preliminary data.</text>
</comment>
<gene>
    <name evidence="6" type="ORF">GCM10022278_04450</name>
</gene>
<dbReference type="Pfam" id="PF00743">
    <property type="entry name" value="FMO-like"/>
    <property type="match status" value="1"/>
</dbReference>
<keyword evidence="7" id="KW-1185">Reference proteome</keyword>
<evidence type="ECO:0000256" key="5">
    <source>
        <dbReference type="ARBA" id="ARBA00023002"/>
    </source>
</evidence>
<protein>
    <submittedName>
        <fullName evidence="6">NAD(P)-binding domain-containing protein</fullName>
    </submittedName>
</protein>
<dbReference type="EMBL" id="BAABBO010000001">
    <property type="protein sequence ID" value="GAA3948358.1"/>
    <property type="molecule type" value="Genomic_DNA"/>
</dbReference>
<name>A0ABP7NL66_9GAMM</name>
<dbReference type="Proteomes" id="UP001501337">
    <property type="component" value="Unassembled WGS sequence"/>
</dbReference>
<dbReference type="PIRSF" id="PIRSF000332">
    <property type="entry name" value="FMO"/>
    <property type="match status" value="1"/>
</dbReference>
<evidence type="ECO:0000256" key="2">
    <source>
        <dbReference type="ARBA" id="ARBA00022630"/>
    </source>
</evidence>
<organism evidence="6 7">
    <name type="scientific">Allohahella marinimesophila</name>
    <dbReference type="NCBI Taxonomy" id="1054972"/>
    <lineage>
        <taxon>Bacteria</taxon>
        <taxon>Pseudomonadati</taxon>
        <taxon>Pseudomonadota</taxon>
        <taxon>Gammaproteobacteria</taxon>
        <taxon>Oceanospirillales</taxon>
        <taxon>Hahellaceae</taxon>
        <taxon>Allohahella</taxon>
    </lineage>
</organism>
<evidence type="ECO:0000256" key="1">
    <source>
        <dbReference type="ARBA" id="ARBA00009183"/>
    </source>
</evidence>
<keyword evidence="5" id="KW-0560">Oxidoreductase</keyword>
<dbReference type="PRINTS" id="PR00370">
    <property type="entry name" value="FMOXYGENASE"/>
</dbReference>
<evidence type="ECO:0000313" key="6">
    <source>
        <dbReference type="EMBL" id="GAA3948358.1"/>
    </source>
</evidence>
<dbReference type="InterPro" id="IPR020946">
    <property type="entry name" value="Flavin_mOase-like"/>
</dbReference>
<dbReference type="InterPro" id="IPR036188">
    <property type="entry name" value="FAD/NAD-bd_sf"/>
</dbReference>
<dbReference type="RefSeq" id="WP_344802837.1">
    <property type="nucleotide sequence ID" value="NZ_BAABBO010000001.1"/>
</dbReference>
<evidence type="ECO:0000256" key="3">
    <source>
        <dbReference type="ARBA" id="ARBA00022827"/>
    </source>
</evidence>
<sequence>MMNSHSTDTQASEALANFPHSAMQEQFSVAIIGAGAAGIAVAKCLKEARLDYHIFERHTDFGGVWDIMAPDSPMYESAHLISSRASSSFSDQPMDERLPDYPSHRQVLAYLRSYARQHRLYDSATFNTTVSAVKPEGARWSVETHTGRRFIFDAVICTTGMYWDPVMPDFARKAQADATNQCRIMHSREYCDGTSLAGQRVLVVGGGNSGADIACDAAIHAAQATIIVRRGYHFLPKYLFGIPTTVVADHFPTWLPFRLQQLMMSSVLRRTLGSPEQFGLPKPDHGVLETHPVVNSQILHHCAHGDLKVRGDVVSMSGKRVNFSDGSSGIFDTVICATGYEERLPFLLDDLLPKKDGKPDLYLHMFNAEQPTLIVMGMMEIDNGALPVFEACAEVIAHYLQDKASGSVNAQQLEQLMHLRPDTRGNRKLLKSRRHINYVHKPSYLAQLRRLRKLMGWRALLSSPAQPEASTGDVLTEI</sequence>
<dbReference type="InterPro" id="IPR000960">
    <property type="entry name" value="Flavin_mOase"/>
</dbReference>
<keyword evidence="3" id="KW-0274">FAD</keyword>
<keyword evidence="2" id="KW-0285">Flavoprotein</keyword>
<evidence type="ECO:0000313" key="7">
    <source>
        <dbReference type="Proteomes" id="UP001501337"/>
    </source>
</evidence>
<dbReference type="Gene3D" id="3.50.50.60">
    <property type="entry name" value="FAD/NAD(P)-binding domain"/>
    <property type="match status" value="1"/>
</dbReference>
<comment type="similarity">
    <text evidence="1">Belongs to the FMO family.</text>
</comment>
<dbReference type="SUPFAM" id="SSF51905">
    <property type="entry name" value="FAD/NAD(P)-binding domain"/>
    <property type="match status" value="2"/>
</dbReference>